<gene>
    <name evidence="1" type="ORF">CTM46_09595</name>
</gene>
<proteinExistence type="predicted"/>
<name>A0A2D3LMG2_PREIN</name>
<dbReference type="Proteomes" id="UP000230742">
    <property type="component" value="Chromosome 2"/>
</dbReference>
<protein>
    <submittedName>
        <fullName evidence="1">Uncharacterized protein</fullName>
    </submittedName>
</protein>
<evidence type="ECO:0000313" key="1">
    <source>
        <dbReference type="EMBL" id="ATV31776.1"/>
    </source>
</evidence>
<dbReference type="EMBL" id="CP024728">
    <property type="protein sequence ID" value="ATV31776.1"/>
    <property type="molecule type" value="Genomic_DNA"/>
</dbReference>
<accession>A0A2D3LMG2</accession>
<evidence type="ECO:0000313" key="2">
    <source>
        <dbReference type="Proteomes" id="UP000230742"/>
    </source>
</evidence>
<sequence>MFFLYSTNRNTLKKLSSYRSIGAFLFCQLYASKKLKRNARFLVSFFYGIGSVQLKPKNIAEYLEV</sequence>
<organism evidence="1 2">
    <name type="scientific">Prevotella intermedia</name>
    <dbReference type="NCBI Taxonomy" id="28131"/>
    <lineage>
        <taxon>Bacteria</taxon>
        <taxon>Pseudomonadati</taxon>
        <taxon>Bacteroidota</taxon>
        <taxon>Bacteroidia</taxon>
        <taxon>Bacteroidales</taxon>
        <taxon>Prevotellaceae</taxon>
        <taxon>Prevotella</taxon>
    </lineage>
</organism>
<reference evidence="1 2" key="1">
    <citation type="submission" date="2017-11" db="EMBL/GenBank/DDBJ databases">
        <title>Genome sequencing of Prevotella intermedia KCOM 1949.</title>
        <authorList>
            <person name="Kook J.-K."/>
            <person name="Park S.-N."/>
            <person name="Lim Y.K."/>
        </authorList>
    </citation>
    <scope>NUCLEOTIDE SEQUENCE [LARGE SCALE GENOMIC DNA]</scope>
    <source>
        <strain evidence="1 2">KCOM 1949</strain>
    </source>
</reference>
<dbReference type="AlphaFoldDB" id="A0A2D3LMG2"/>